<evidence type="ECO:0000313" key="13">
    <source>
        <dbReference type="EMBL" id="PSF37391.1"/>
    </source>
</evidence>
<keyword evidence="9" id="KW-0051">Antiviral defense</keyword>
<dbReference type="InterPro" id="IPR006474">
    <property type="entry name" value="Helicase_Cas3_CRISPR-ass_core"/>
</dbReference>
<dbReference type="Proteomes" id="UP000239001">
    <property type="component" value="Unassembled WGS sequence"/>
</dbReference>
<keyword evidence="5" id="KW-0547">Nucleotide-binding</keyword>
<feature type="domain" description="HD Cas3-type" evidence="12">
    <location>
        <begin position="690"/>
        <end position="904"/>
    </location>
</feature>
<evidence type="ECO:0000256" key="2">
    <source>
        <dbReference type="ARBA" id="ARBA00009046"/>
    </source>
</evidence>
<dbReference type="PROSITE" id="PS51192">
    <property type="entry name" value="HELICASE_ATP_BIND_1"/>
    <property type="match status" value="1"/>
</dbReference>
<dbReference type="PANTHER" id="PTHR47959">
    <property type="entry name" value="ATP-DEPENDENT RNA HELICASE RHLE-RELATED"/>
    <property type="match status" value="1"/>
</dbReference>
<organism evidence="13 14">
    <name type="scientific">Aphanothece hegewaldii CCALA 016</name>
    <dbReference type="NCBI Taxonomy" id="2107694"/>
    <lineage>
        <taxon>Bacteria</taxon>
        <taxon>Bacillati</taxon>
        <taxon>Cyanobacteriota</taxon>
        <taxon>Cyanophyceae</taxon>
        <taxon>Oscillatoriophycideae</taxon>
        <taxon>Chroococcales</taxon>
        <taxon>Aphanothecaceae</taxon>
        <taxon>Aphanothece</taxon>
    </lineage>
</organism>
<evidence type="ECO:0000256" key="8">
    <source>
        <dbReference type="ARBA" id="ARBA00022840"/>
    </source>
</evidence>
<dbReference type="SMART" id="SM00490">
    <property type="entry name" value="HELICc"/>
    <property type="match status" value="1"/>
</dbReference>
<dbReference type="Pfam" id="PF00270">
    <property type="entry name" value="DEAD"/>
    <property type="match status" value="1"/>
</dbReference>
<dbReference type="RefSeq" id="WP_106456873.1">
    <property type="nucleotide sequence ID" value="NZ_PXOH01000009.1"/>
</dbReference>
<keyword evidence="6" id="KW-0378">Hydrolase</keyword>
<evidence type="ECO:0000256" key="10">
    <source>
        <dbReference type="ARBA" id="ARBA00038437"/>
    </source>
</evidence>
<comment type="caution">
    <text evidence="13">The sequence shown here is derived from an EMBL/GenBank/DDBJ whole genome shotgun (WGS) entry which is preliminary data.</text>
</comment>
<evidence type="ECO:0000256" key="7">
    <source>
        <dbReference type="ARBA" id="ARBA00022806"/>
    </source>
</evidence>
<evidence type="ECO:0000256" key="6">
    <source>
        <dbReference type="ARBA" id="ARBA00022801"/>
    </source>
</evidence>
<name>A0A2T1LYC0_9CHRO</name>
<evidence type="ECO:0000313" key="14">
    <source>
        <dbReference type="Proteomes" id="UP000239001"/>
    </source>
</evidence>
<dbReference type="Pfam" id="PF22590">
    <property type="entry name" value="Cas3-like_C_2"/>
    <property type="match status" value="1"/>
</dbReference>
<dbReference type="PANTHER" id="PTHR47959:SF16">
    <property type="entry name" value="CRISPR-ASSOCIATED NUCLEASE_HELICASE CAS3-RELATED"/>
    <property type="match status" value="1"/>
</dbReference>
<reference evidence="13 14" key="2">
    <citation type="submission" date="2018-03" db="EMBL/GenBank/DDBJ databases">
        <authorList>
            <person name="Keele B.F."/>
        </authorList>
    </citation>
    <scope>NUCLEOTIDE SEQUENCE [LARGE SCALE GENOMIC DNA]</scope>
    <source>
        <strain evidence="13 14">CCALA 016</strain>
    </source>
</reference>
<dbReference type="GO" id="GO:0046872">
    <property type="term" value="F:metal ion binding"/>
    <property type="evidence" value="ECO:0007669"/>
    <property type="project" value="UniProtKB-KW"/>
</dbReference>
<reference evidence="13 14" key="1">
    <citation type="submission" date="2018-03" db="EMBL/GenBank/DDBJ databases">
        <title>The ancient ancestry and fast evolution of plastids.</title>
        <authorList>
            <person name="Moore K.R."/>
            <person name="Magnabosco C."/>
            <person name="Momper L."/>
            <person name="Gold D.A."/>
            <person name="Bosak T."/>
            <person name="Fournier G.P."/>
        </authorList>
    </citation>
    <scope>NUCLEOTIDE SEQUENCE [LARGE SCALE GENOMIC DNA]</scope>
    <source>
        <strain evidence="13 14">CCALA 016</strain>
    </source>
</reference>
<comment type="similarity">
    <text evidence="2">In the central section; belongs to the CRISPR-associated helicase Cas3 family.</text>
</comment>
<dbReference type="GO" id="GO:0004518">
    <property type="term" value="F:nuclease activity"/>
    <property type="evidence" value="ECO:0007669"/>
    <property type="project" value="UniProtKB-KW"/>
</dbReference>
<dbReference type="GO" id="GO:0003724">
    <property type="term" value="F:RNA helicase activity"/>
    <property type="evidence" value="ECO:0007669"/>
    <property type="project" value="TreeGrafter"/>
</dbReference>
<dbReference type="NCBIfam" id="TIGR01587">
    <property type="entry name" value="cas3_core"/>
    <property type="match status" value="1"/>
</dbReference>
<dbReference type="InterPro" id="IPR006483">
    <property type="entry name" value="CRISPR-assoc_Cas3_HD"/>
</dbReference>
<dbReference type="InterPro" id="IPR038257">
    <property type="entry name" value="CRISPR-assoc_Cas3_HD_sf"/>
</dbReference>
<dbReference type="AlphaFoldDB" id="A0A2T1LYC0"/>
<protein>
    <submittedName>
        <fullName evidence="13">CRISPR-associated helicase Cas3</fullName>
    </submittedName>
</protein>
<dbReference type="InterPro" id="IPR001650">
    <property type="entry name" value="Helicase_C-like"/>
</dbReference>
<dbReference type="Gene3D" id="3.40.50.300">
    <property type="entry name" value="P-loop containing nucleotide triphosphate hydrolases"/>
    <property type="match status" value="2"/>
</dbReference>
<dbReference type="GO" id="GO:0005524">
    <property type="term" value="F:ATP binding"/>
    <property type="evidence" value="ECO:0007669"/>
    <property type="project" value="UniProtKB-KW"/>
</dbReference>
<keyword evidence="14" id="KW-1185">Reference proteome</keyword>
<dbReference type="Gene3D" id="1.10.3210.30">
    <property type="match status" value="1"/>
</dbReference>
<sequence>MINFNNYFQTLTGFTPRQFQIETIQNILNYHNTILRAPTGSGKTETAIAPFLFAKSFNYDFPNKLIYVVPLRTLANSLRQRVQKYIDKWQAIYPLSRRLVVTLQTGENPEDPCFEGDIIFCTIDQMLSSFLNIPFSVGRGSANVNAGVFFTSYLVFDELHLLDADRAFTTVLKVLQQINGLTPFLLMTATLTDELVQQVSTEINDSQLNFIKVNDSDLLEIEGDRQRYFDVISTPLSAEVILNDIQQNQRKRVIVICNTVSQSQGLFRDLDELNEAGDLDITLLHSRFLPEDRAKKEKYLTEKFSQDSLDDGICYVLISTQVIEVGLNITCEVMHTHLCPMNSLLQRVGRCARFRGEKGEVYIYQSIEFSAVNLELAEQDLEDEPDKLILGRGLEIKPNLETTSNLENKPNSPTKRKRLYPPYENDVCELTWNVLQTHNPTEKITFNHETNWINQVHCSEDIKNFERRKNNRGEFEQNWDKAVFAGEQSQASKLIRLVDNRTVFIWEDQAIIIDGDADDDQVDVSKLPVFSIPKTTLCKVYQDVKGEGYRRGWIFGKICYRKSEDKEGYTQESNIPISSYSELVSSPRLLLNQNYAYYDNQIGLVMGLDVERFNLDSHKSQFSLYQKQKKQKLSEYRYHMDTYIGHLGMMWTCWNKSFISNDGKNLISVKDELLSFGGKFIQVKIFPHVSRQDAAVLFECLVFLAILTHDLGKLQIKWQDCMRGWQTIAYNTYHGKDPKSYLLAHTDYNPDDREQKKALKDHEKRNKRPNHAVEGAFIAQEILAESLGVLLEDFQATEEQFTNLIQIILMAIGRHHTAWAMGWKSVDLAKIGIVKLHPDAIKIIEQSWNRLLPSHLPLQPATITQLSYPLEEVFSLDDITSDDEEFYQLYLLVVRALRLCDRRAVQLQ</sequence>
<dbReference type="InterPro" id="IPR054712">
    <property type="entry name" value="Cas3-like_dom"/>
</dbReference>
<keyword evidence="4" id="KW-0479">Metal-binding</keyword>
<evidence type="ECO:0000259" key="11">
    <source>
        <dbReference type="PROSITE" id="PS51192"/>
    </source>
</evidence>
<accession>A0A2T1LYC0</accession>
<dbReference type="GO" id="GO:0051607">
    <property type="term" value="P:defense response to virus"/>
    <property type="evidence" value="ECO:0007669"/>
    <property type="project" value="UniProtKB-KW"/>
</dbReference>
<keyword evidence="3" id="KW-0540">Nuclease</keyword>
<evidence type="ECO:0000256" key="3">
    <source>
        <dbReference type="ARBA" id="ARBA00022722"/>
    </source>
</evidence>
<gene>
    <name evidence="13" type="primary">cas3</name>
    <name evidence="13" type="ORF">C7H19_10720</name>
</gene>
<feature type="domain" description="Helicase ATP-binding" evidence="11">
    <location>
        <begin position="24"/>
        <end position="209"/>
    </location>
</feature>
<evidence type="ECO:0000256" key="4">
    <source>
        <dbReference type="ARBA" id="ARBA00022723"/>
    </source>
</evidence>
<dbReference type="GO" id="GO:0005829">
    <property type="term" value="C:cytosol"/>
    <property type="evidence" value="ECO:0007669"/>
    <property type="project" value="TreeGrafter"/>
</dbReference>
<dbReference type="EMBL" id="PXOH01000009">
    <property type="protein sequence ID" value="PSF37391.1"/>
    <property type="molecule type" value="Genomic_DNA"/>
</dbReference>
<proteinExistence type="inferred from homology"/>
<dbReference type="InterPro" id="IPR050079">
    <property type="entry name" value="DEAD_box_RNA_helicase"/>
</dbReference>
<keyword evidence="7" id="KW-0347">Helicase</keyword>
<evidence type="ECO:0000256" key="9">
    <source>
        <dbReference type="ARBA" id="ARBA00023118"/>
    </source>
</evidence>
<dbReference type="InterPro" id="IPR011545">
    <property type="entry name" value="DEAD/DEAH_box_helicase_dom"/>
</dbReference>
<keyword evidence="8" id="KW-0067">ATP-binding</keyword>
<dbReference type="SUPFAM" id="SSF52540">
    <property type="entry name" value="P-loop containing nucleoside triphosphate hydrolases"/>
    <property type="match status" value="1"/>
</dbReference>
<dbReference type="OrthoDB" id="9810236at2"/>
<dbReference type="SMART" id="SM00487">
    <property type="entry name" value="DEXDc"/>
    <property type="match status" value="1"/>
</dbReference>
<dbReference type="GO" id="GO:0016787">
    <property type="term" value="F:hydrolase activity"/>
    <property type="evidence" value="ECO:0007669"/>
    <property type="project" value="UniProtKB-KW"/>
</dbReference>
<dbReference type="InterPro" id="IPR027417">
    <property type="entry name" value="P-loop_NTPase"/>
</dbReference>
<dbReference type="PROSITE" id="PS51643">
    <property type="entry name" value="HD_CAS3"/>
    <property type="match status" value="1"/>
</dbReference>
<dbReference type="GO" id="GO:0003676">
    <property type="term" value="F:nucleic acid binding"/>
    <property type="evidence" value="ECO:0007669"/>
    <property type="project" value="InterPro"/>
</dbReference>
<comment type="similarity">
    <text evidence="1">In the N-terminal section; belongs to the CRISPR-associated nuclease Cas3-HD family.</text>
</comment>
<dbReference type="InterPro" id="IPR014001">
    <property type="entry name" value="Helicase_ATP-bd"/>
</dbReference>
<evidence type="ECO:0000259" key="12">
    <source>
        <dbReference type="PROSITE" id="PS51643"/>
    </source>
</evidence>
<comment type="similarity">
    <text evidence="10">Belongs to the DEAD box helicase family.</text>
</comment>
<evidence type="ECO:0000256" key="1">
    <source>
        <dbReference type="ARBA" id="ARBA00006847"/>
    </source>
</evidence>
<evidence type="ECO:0000256" key="5">
    <source>
        <dbReference type="ARBA" id="ARBA00022741"/>
    </source>
</evidence>